<keyword evidence="3" id="KW-1185">Reference proteome</keyword>
<sequence length="584" mass="64707">MAKGNTRPLSQPGARSNASSPQAEGSPPHSQTSIHQSGEAFGDPLNTQIAAMNNRIRQNTQVMQETLEEVRNDLRTIEESEATHARQMEEMDDRYQEARRATQAEIERYYENHPQDDYDGRSSGGSTAESFSYLIPPTSESPVERHLRRDMQEEVSLTPEPSVSYNPEINRPVFPTPRHPDYSPGRFTFLPDTRNTFSSTEVSSDSDPFNPPKVADGSSDIPSSEVKRVADGSSDIPSSESNPYSPSTIAQMAEMVNPSPPPDYSSPAMRSAERRRNLRLNAEAEERNRLINAEAGSQASSRYLIPDPERSPIARQLLFSLRADDSHVPRNGSSHSLQSRSSPGLNHRNLPPLSHLSSSESLYRFQPAPPNRSPPALRSRSPHSVRSRQILSNDQKSKHQKSKREMTPSTERYSSSPTPATLRRPIRPSAPTPSRSIQPQSNPREQLSSSNTKPHIPTPSQVDSRNRSRRRAPTSSNSPVLEPRLTTSTSTHVTKKRKVSRNRAALPEPSTRVLRPRGTDGRAAIGSRALVIEVGDEAGQSQVNNQEVPPNVQAQVTRVTGRANRGRQNAGRRTTKRGRGNKKA</sequence>
<dbReference type="AlphaFoldDB" id="A0A9P6NFR7"/>
<feature type="compositionally biased region" description="Polar residues" evidence="1">
    <location>
        <begin position="331"/>
        <end position="344"/>
    </location>
</feature>
<feature type="compositionally biased region" description="Low complexity" evidence="1">
    <location>
        <begin position="350"/>
        <end position="362"/>
    </location>
</feature>
<name>A0A9P6NFR7_9BASI</name>
<feature type="region of interest" description="Disordered" evidence="1">
    <location>
        <begin position="325"/>
        <end position="519"/>
    </location>
</feature>
<protein>
    <submittedName>
        <fullName evidence="2">Uncharacterized protein</fullName>
    </submittedName>
</protein>
<dbReference type="EMBL" id="MU167335">
    <property type="protein sequence ID" value="KAG0142880.1"/>
    <property type="molecule type" value="Genomic_DNA"/>
</dbReference>
<evidence type="ECO:0000256" key="1">
    <source>
        <dbReference type="SAM" id="MobiDB-lite"/>
    </source>
</evidence>
<feature type="region of interest" description="Disordered" evidence="1">
    <location>
        <begin position="559"/>
        <end position="584"/>
    </location>
</feature>
<feature type="compositionally biased region" description="Polar residues" evidence="1">
    <location>
        <begin position="473"/>
        <end position="492"/>
    </location>
</feature>
<feature type="compositionally biased region" description="Polar residues" evidence="1">
    <location>
        <begin position="407"/>
        <end position="419"/>
    </location>
</feature>
<feature type="compositionally biased region" description="Basic and acidic residues" evidence="1">
    <location>
        <begin position="78"/>
        <end position="120"/>
    </location>
</feature>
<gene>
    <name evidence="2" type="ORF">CROQUDRAFT_717453</name>
</gene>
<accession>A0A9P6NFR7</accession>
<organism evidence="2 3">
    <name type="scientific">Cronartium quercuum f. sp. fusiforme G11</name>
    <dbReference type="NCBI Taxonomy" id="708437"/>
    <lineage>
        <taxon>Eukaryota</taxon>
        <taxon>Fungi</taxon>
        <taxon>Dikarya</taxon>
        <taxon>Basidiomycota</taxon>
        <taxon>Pucciniomycotina</taxon>
        <taxon>Pucciniomycetes</taxon>
        <taxon>Pucciniales</taxon>
        <taxon>Coleosporiaceae</taxon>
        <taxon>Cronartium</taxon>
    </lineage>
</organism>
<feature type="compositionally biased region" description="Low complexity" evidence="1">
    <location>
        <begin position="560"/>
        <end position="572"/>
    </location>
</feature>
<comment type="caution">
    <text evidence="2">The sequence shown here is derived from an EMBL/GenBank/DDBJ whole genome shotgun (WGS) entry which is preliminary data.</text>
</comment>
<dbReference type="Proteomes" id="UP000886653">
    <property type="component" value="Unassembled WGS sequence"/>
</dbReference>
<evidence type="ECO:0000313" key="3">
    <source>
        <dbReference type="Proteomes" id="UP000886653"/>
    </source>
</evidence>
<feature type="region of interest" description="Disordered" evidence="1">
    <location>
        <begin position="78"/>
        <end position="309"/>
    </location>
</feature>
<reference evidence="2" key="1">
    <citation type="submission" date="2013-11" db="EMBL/GenBank/DDBJ databases">
        <title>Genome sequence of the fusiform rust pathogen reveals effectors for host alternation and coevolution with pine.</title>
        <authorList>
            <consortium name="DOE Joint Genome Institute"/>
            <person name="Smith K."/>
            <person name="Pendleton A."/>
            <person name="Kubisiak T."/>
            <person name="Anderson C."/>
            <person name="Salamov A."/>
            <person name="Aerts A."/>
            <person name="Riley R."/>
            <person name="Clum A."/>
            <person name="Lindquist E."/>
            <person name="Ence D."/>
            <person name="Campbell M."/>
            <person name="Kronenberg Z."/>
            <person name="Feau N."/>
            <person name="Dhillon B."/>
            <person name="Hamelin R."/>
            <person name="Burleigh J."/>
            <person name="Smith J."/>
            <person name="Yandell M."/>
            <person name="Nelson C."/>
            <person name="Grigoriev I."/>
            <person name="Davis J."/>
        </authorList>
    </citation>
    <scope>NUCLEOTIDE SEQUENCE</scope>
    <source>
        <strain evidence="2">G11</strain>
    </source>
</reference>
<feature type="compositionally biased region" description="Basic residues" evidence="1">
    <location>
        <begin position="573"/>
        <end position="584"/>
    </location>
</feature>
<evidence type="ECO:0000313" key="2">
    <source>
        <dbReference type="EMBL" id="KAG0142880.1"/>
    </source>
</evidence>
<feature type="compositionally biased region" description="Polar residues" evidence="1">
    <location>
        <begin position="193"/>
        <end position="207"/>
    </location>
</feature>
<feature type="region of interest" description="Disordered" evidence="1">
    <location>
        <begin position="1"/>
        <end position="53"/>
    </location>
</feature>
<feature type="compositionally biased region" description="Polar residues" evidence="1">
    <location>
        <begin position="235"/>
        <end position="250"/>
    </location>
</feature>
<feature type="compositionally biased region" description="Polar residues" evidence="1">
    <location>
        <begin position="7"/>
        <end position="36"/>
    </location>
</feature>
<feature type="compositionally biased region" description="Basic and acidic residues" evidence="1">
    <location>
        <begin position="142"/>
        <end position="152"/>
    </location>
</feature>
<proteinExistence type="predicted"/>
<feature type="compositionally biased region" description="Polar residues" evidence="1">
    <location>
        <begin position="432"/>
        <end position="463"/>
    </location>
</feature>